<proteinExistence type="predicted"/>
<protein>
    <submittedName>
        <fullName evidence="1">Uncharacterized protein</fullName>
    </submittedName>
</protein>
<gene>
    <name evidence="1" type="ORF">SIMMY50_314</name>
</gene>
<evidence type="ECO:0000313" key="1">
    <source>
        <dbReference type="EMBL" id="ANH51772.1"/>
    </source>
</evidence>
<reference evidence="2" key="1">
    <citation type="submission" date="2016-03" db="EMBL/GenBank/DDBJ databases">
        <authorList>
            <person name="Sharma R."/>
            <person name="Simister A.R."/>
            <person name="Berg J.A."/>
            <person name="Jensen G.L."/>
            <person name="Keele B.R."/>
            <person name="Ward M.E.H."/>
            <person name="Breakwell D.P."/>
            <person name="Hope S."/>
            <person name="Grose J.H."/>
        </authorList>
    </citation>
    <scope>NUCLEOTIDE SEQUENCE [LARGE SCALE GENOMIC DNA]</scope>
</reference>
<name>A0A173GDN8_9CAUD</name>
<sequence>MPKQKLQFENLVASVNDFAGQLGQVAVLIEGFDGGAKRPYLAFALHMLLSSDASERLGAGWYLLLIRAMYNELGHEFTAVDELDDFIDTFYDLFDAHNIELNDAVVNELNIAFDMFEESLDLGDATDEYDD</sequence>
<accession>A0A173GDN8</accession>
<keyword evidence="2" id="KW-1185">Reference proteome</keyword>
<evidence type="ECO:0000313" key="2">
    <source>
        <dbReference type="Proteomes" id="UP000222975"/>
    </source>
</evidence>
<dbReference type="Proteomes" id="UP000222975">
    <property type="component" value="Segment"/>
</dbReference>
<dbReference type="EMBL" id="KU886223">
    <property type="protein sequence ID" value="ANH51772.1"/>
    <property type="molecule type" value="Genomic_DNA"/>
</dbReference>
<organism evidence="1 2">
    <name type="scientific">Erwinia phage vB_EamM_Simmy50</name>
    <dbReference type="NCBI Taxonomy" id="1815988"/>
    <lineage>
        <taxon>Viruses</taxon>
        <taxon>Duplodnaviria</taxon>
        <taxon>Heunggongvirae</taxon>
        <taxon>Uroviricota</taxon>
        <taxon>Caudoviricetes</taxon>
        <taxon>Chimalliviridae</taxon>
        <taxon>Agricanvirus</taxon>
        <taxon>Agricanvirus simmy50</taxon>
    </lineage>
</organism>